<dbReference type="InterPro" id="IPR018874">
    <property type="entry name" value="Phage_Mx8_p63_C"/>
</dbReference>
<dbReference type="AlphaFoldDB" id="A0AAP4LC32"/>
<evidence type="ECO:0000259" key="1">
    <source>
        <dbReference type="Pfam" id="PF10546"/>
    </source>
</evidence>
<sequence>MDILKAIAGANDTPLQLGDSTLECYVLEDGSRVFSGNGLQKALKFPGSAGGSALVKMLNAGKLSEKLTIDIIDKINNRKEFARPGSGGRLSKTYGYDATLLIDICNLLIQCREQGILTPKQDEYARTAQTIISSVAKVGIIGLIDEVTGYQHQREKDELQKILQAYIAEDLLPWQKRFPDIFYRELFRLNGWDYTLGSIKKRPGVIGTWTNKLIYEQLPPGVLKELKERTPKSAAGNATARYHQSLTEDIGEPNLSAQINKTVTLFQLSDNMAHMWKQFKKLQERQAGQEQLDMPFSFDENGHTKDDK</sequence>
<keyword evidence="3" id="KW-1185">Reference proteome</keyword>
<organism evidence="2 3">
    <name type="scientific">Lelliottia wanjuensis</name>
    <dbReference type="NCBI Taxonomy" id="3050585"/>
    <lineage>
        <taxon>Bacteria</taxon>
        <taxon>Pseudomonadati</taxon>
        <taxon>Pseudomonadota</taxon>
        <taxon>Gammaproteobacteria</taxon>
        <taxon>Enterobacterales</taxon>
        <taxon>Enterobacteriaceae</taxon>
        <taxon>Lelliottia</taxon>
    </lineage>
</organism>
<gene>
    <name evidence="2" type="ORF">QQF32_19420</name>
</gene>
<protein>
    <submittedName>
        <fullName evidence="2">P63C domain-containing protein</fullName>
    </submittedName>
</protein>
<name>A0AAP4LC32_9ENTR</name>
<dbReference type="EMBL" id="JASSOM010000072">
    <property type="protein sequence ID" value="MDK9365370.1"/>
    <property type="molecule type" value="Genomic_DNA"/>
</dbReference>
<dbReference type="Pfam" id="PF10546">
    <property type="entry name" value="P63C"/>
    <property type="match status" value="1"/>
</dbReference>
<reference evidence="2 3" key="1">
    <citation type="submission" date="2023-06" db="EMBL/GenBank/DDBJ databases">
        <title>Identification and characterization of antibiotic-resistant Gram-negative bacteria.</title>
        <authorList>
            <person name="Cho G.-S."/>
            <person name="Lee J."/>
            <person name="Tai E."/>
            <person name="Jeong S."/>
            <person name="Kim I."/>
            <person name="Kim B.-E."/>
            <person name="Jeong M.-I."/>
            <person name="Oh K.-K."/>
            <person name="Franz C.M.A.P."/>
        </authorList>
    </citation>
    <scope>NUCLEOTIDE SEQUENCE [LARGE SCALE GENOMIC DNA]</scope>
    <source>
        <strain evidence="2 3">V106_12</strain>
    </source>
</reference>
<accession>A0AAP4LC32</accession>
<evidence type="ECO:0000313" key="3">
    <source>
        <dbReference type="Proteomes" id="UP001223214"/>
    </source>
</evidence>
<proteinExistence type="predicted"/>
<dbReference type="Proteomes" id="UP001223214">
    <property type="component" value="Unassembled WGS sequence"/>
</dbReference>
<feature type="domain" description="Bacteriophage Mx8 p63 C-terminal" evidence="1">
    <location>
        <begin position="162"/>
        <end position="255"/>
    </location>
</feature>
<evidence type="ECO:0000313" key="2">
    <source>
        <dbReference type="EMBL" id="MDK9365370.1"/>
    </source>
</evidence>
<comment type="caution">
    <text evidence="2">The sequence shown here is derived from an EMBL/GenBank/DDBJ whole genome shotgun (WGS) entry which is preliminary data.</text>
</comment>
<dbReference type="RefSeq" id="WP_285150096.1">
    <property type="nucleotide sequence ID" value="NZ_JASSOM010000072.1"/>
</dbReference>